<evidence type="ECO:0000313" key="1">
    <source>
        <dbReference type="EMBL" id="TWR24988.1"/>
    </source>
</evidence>
<dbReference type="EMBL" id="VOEI01000005">
    <property type="protein sequence ID" value="TWR24988.1"/>
    <property type="molecule type" value="Genomic_DNA"/>
</dbReference>
<dbReference type="PROSITE" id="PS51257">
    <property type="entry name" value="PROKAR_LIPOPROTEIN"/>
    <property type="match status" value="1"/>
</dbReference>
<reference evidence="1 2" key="1">
    <citation type="submission" date="2019-07" db="EMBL/GenBank/DDBJ databases">
        <authorList>
            <person name="Kim J."/>
        </authorList>
    </citation>
    <scope>NUCLEOTIDE SEQUENCE [LARGE SCALE GENOMIC DNA]</scope>
    <source>
        <strain evidence="1 2">MJ1a</strain>
    </source>
</reference>
<protein>
    <submittedName>
        <fullName evidence="1">Uncharacterized protein</fullName>
    </submittedName>
</protein>
<dbReference type="OrthoDB" id="674757at2"/>
<accession>A0A563U028</accession>
<dbReference type="RefSeq" id="WP_146272413.1">
    <property type="nucleotide sequence ID" value="NZ_VOEI01000005.1"/>
</dbReference>
<organism evidence="1 2">
    <name type="scientific">Mucilaginibacter achroorhodeus</name>
    <dbReference type="NCBI Taxonomy" id="2599294"/>
    <lineage>
        <taxon>Bacteria</taxon>
        <taxon>Pseudomonadati</taxon>
        <taxon>Bacteroidota</taxon>
        <taxon>Sphingobacteriia</taxon>
        <taxon>Sphingobacteriales</taxon>
        <taxon>Sphingobacteriaceae</taxon>
        <taxon>Mucilaginibacter</taxon>
    </lineage>
</organism>
<dbReference type="AlphaFoldDB" id="A0A563U028"/>
<sequence length="158" mass="17501">MRTPYYLLAIISVSLFTSCEQTTPPAELINKKASLPGTFSISDLHQRLLSSFYNTKDNTNTVLYGDKGAEAALQKHGISASSPFSLTLVTWHQQEDPHWFGARIPGDLISVERLTKADGDDRLSYQKLAGKQLIAIKDTVGNGDRIRFILAQQPLIQP</sequence>
<keyword evidence="2" id="KW-1185">Reference proteome</keyword>
<comment type="caution">
    <text evidence="1">The sequence shown here is derived from an EMBL/GenBank/DDBJ whole genome shotgun (WGS) entry which is preliminary data.</text>
</comment>
<name>A0A563U028_9SPHI</name>
<proteinExistence type="predicted"/>
<gene>
    <name evidence="1" type="ORF">FPZ42_14650</name>
</gene>
<evidence type="ECO:0000313" key="2">
    <source>
        <dbReference type="Proteomes" id="UP000318010"/>
    </source>
</evidence>
<dbReference type="Proteomes" id="UP000318010">
    <property type="component" value="Unassembled WGS sequence"/>
</dbReference>